<reference evidence="1 2" key="1">
    <citation type="journal article" date="2008" name="PLoS Genet.">
        <title>Complete genome sequence of the N2-fixing broad host range endophyte Klebsiella pneumoniae 342 and virulence predictions verified in mice.</title>
        <authorList>
            <person name="Fouts D.E."/>
            <person name="Tyler H.L."/>
            <person name="DeBoy R.T."/>
            <person name="Daugherty S."/>
            <person name="Ren Q."/>
            <person name="Badger J.H."/>
            <person name="Durkin A.S."/>
            <person name="Huot H."/>
            <person name="Shrivastava S."/>
            <person name="Kothari S."/>
            <person name="Dodson R.J."/>
            <person name="Mohamoud Y."/>
            <person name="Khouri H."/>
            <person name="Roesch L.F."/>
            <person name="Krogfelt K.A."/>
            <person name="Struve C."/>
            <person name="Triplett E.W."/>
            <person name="Methe B.A."/>
        </authorList>
    </citation>
    <scope>NUCLEOTIDE SEQUENCE [LARGE SCALE GENOMIC DNA]</scope>
    <source>
        <strain evidence="1 2">342</strain>
    </source>
</reference>
<protein>
    <submittedName>
        <fullName evidence="1">Uncharacterized protein</fullName>
    </submittedName>
</protein>
<gene>
    <name evidence="1" type="ordered locus">KPK_0437</name>
</gene>
<sequence>MQPLKTVKIEQIVQLRDEKGEKSPFRKKDRKKACAKKWDPYNALPLTRQM</sequence>
<dbReference type="HOGENOM" id="CLU_3118831_0_0_6"/>
<dbReference type="KEGG" id="kpe:KPK_0437"/>
<dbReference type="Proteomes" id="UP000001734">
    <property type="component" value="Chromosome"/>
</dbReference>
<dbReference type="BioCyc" id="KPNE507522:GI0B-437-MONOMER"/>
<proteinExistence type="predicted"/>
<accession>B5XND2</accession>
<dbReference type="AlphaFoldDB" id="B5XND2"/>
<name>B5XND2_KLEV3</name>
<evidence type="ECO:0000313" key="1">
    <source>
        <dbReference type="EMBL" id="ACI07832.1"/>
    </source>
</evidence>
<dbReference type="EMBL" id="CP000964">
    <property type="protein sequence ID" value="ACI07832.1"/>
    <property type="molecule type" value="Genomic_DNA"/>
</dbReference>
<evidence type="ECO:0000313" key="2">
    <source>
        <dbReference type="Proteomes" id="UP000001734"/>
    </source>
</evidence>
<organism evidence="1 2">
    <name type="scientific">Klebsiella variicola (strain 342)</name>
    <name type="common">Klebsiella pneumoniae</name>
    <dbReference type="NCBI Taxonomy" id="507522"/>
    <lineage>
        <taxon>Bacteria</taxon>
        <taxon>Pseudomonadati</taxon>
        <taxon>Pseudomonadota</taxon>
        <taxon>Gammaproteobacteria</taxon>
        <taxon>Enterobacterales</taxon>
        <taxon>Enterobacteriaceae</taxon>
        <taxon>Klebsiella/Raoultella group</taxon>
        <taxon>Klebsiella</taxon>
        <taxon>Klebsiella pneumoniae complex</taxon>
    </lineage>
</organism>